<reference evidence="2" key="1">
    <citation type="submission" date="2022-07" db="EMBL/GenBank/DDBJ databases">
        <title>Genome Sequence of Leucocoprinus birnbaumii.</title>
        <authorList>
            <person name="Buettner E."/>
        </authorList>
    </citation>
    <scope>NUCLEOTIDE SEQUENCE</scope>
    <source>
        <strain evidence="2">VT141</strain>
    </source>
</reference>
<keyword evidence="3" id="KW-1185">Reference proteome</keyword>
<feature type="region of interest" description="Disordered" evidence="1">
    <location>
        <begin position="350"/>
        <end position="426"/>
    </location>
</feature>
<organism evidence="2 3">
    <name type="scientific">Leucocoprinus birnbaumii</name>
    <dbReference type="NCBI Taxonomy" id="56174"/>
    <lineage>
        <taxon>Eukaryota</taxon>
        <taxon>Fungi</taxon>
        <taxon>Dikarya</taxon>
        <taxon>Basidiomycota</taxon>
        <taxon>Agaricomycotina</taxon>
        <taxon>Agaricomycetes</taxon>
        <taxon>Agaricomycetidae</taxon>
        <taxon>Agaricales</taxon>
        <taxon>Agaricineae</taxon>
        <taxon>Agaricaceae</taxon>
        <taxon>Leucocoprinus</taxon>
    </lineage>
</organism>
<name>A0AAD5VNU4_9AGAR</name>
<dbReference type="Proteomes" id="UP001213000">
    <property type="component" value="Unassembled WGS sequence"/>
</dbReference>
<protein>
    <submittedName>
        <fullName evidence="2">Uncharacterized protein</fullName>
    </submittedName>
</protein>
<evidence type="ECO:0000313" key="3">
    <source>
        <dbReference type="Proteomes" id="UP001213000"/>
    </source>
</evidence>
<proteinExistence type="predicted"/>
<sequence length="426" mass="47252">MHQKESPSIISNAMVALHVPPSPPVLAANNASATTLNMSTELSAQGIEVQLALHNFSMSNLVVITAAGDIDASTDASVDASISAESGEIPVLTLQLGSHALRNPDKARIEPTHNYKKPKTDKLTKQLKQQVRKEKEAALILEIKEEEARREEWIQGMAKRHNRSPEYIREQINYETHYRQSREINLHNAKVHWKVEELNRNLPCGQRARMDEILEAVAATIDHFNFEIVALNERTGGCDEIIEEMKVDTLGTVQAECAKIILLRLRNSEEKVGKSTIQMAYSRYDVEIRLAHCVELQGWPTGVPFTSPSSISSKGHIMLLHDALRDGDCVWASMSTQAVADLKKHLQENGTLTKKHATRKDKGGTHAKQQQSKQKATDENQDPSEGIPPPQKKHRAQGLKAQLLPLQMTQPTVSDGSESDDTDCGA</sequence>
<evidence type="ECO:0000256" key="1">
    <source>
        <dbReference type="SAM" id="MobiDB-lite"/>
    </source>
</evidence>
<gene>
    <name evidence="2" type="ORF">NP233_g8540</name>
</gene>
<feature type="compositionally biased region" description="Acidic residues" evidence="1">
    <location>
        <begin position="417"/>
        <end position="426"/>
    </location>
</feature>
<dbReference type="EMBL" id="JANIEX010000698">
    <property type="protein sequence ID" value="KAJ3564062.1"/>
    <property type="molecule type" value="Genomic_DNA"/>
</dbReference>
<feature type="compositionally biased region" description="Polar residues" evidence="1">
    <location>
        <begin position="407"/>
        <end position="416"/>
    </location>
</feature>
<comment type="caution">
    <text evidence="2">The sequence shown here is derived from an EMBL/GenBank/DDBJ whole genome shotgun (WGS) entry which is preliminary data.</text>
</comment>
<evidence type="ECO:0000313" key="2">
    <source>
        <dbReference type="EMBL" id="KAJ3564062.1"/>
    </source>
</evidence>
<dbReference type="AlphaFoldDB" id="A0AAD5VNU4"/>
<accession>A0AAD5VNU4</accession>